<sequence length="355" mass="39789">MMNQDYHHYGGMLDNKAHITILALTNEYCKFKLSNVDTSIANALRRVMIAEVPTLAIDLVEFENNTSVLHDEFIAHRLGLIPLNSKNVNSFTFTSDCTCNGHCEKCTVELVLDVTCTEAHREVTSNDLKLKDKDRYDGAPSTTLSGDQQSEEQNGITIVKLKRGQEIKLKAIAKKGVGKAHAKWSPVAVATYYIVPDIKIKGHMNTPLGPTGVDYQRPHYEVAAAGQAISSYCFTENCYTEEERKQTRELVKRFTESCPTKVYSVTPDDRIVIDLDKCTYCMECKEFASEESLGRDFVTIKEKEMGGGKREFIFTVESTGSLPPEQIVMMGFDTLVSKLAKVSQELRKLDSSFVH</sequence>
<evidence type="ECO:0000256" key="5">
    <source>
        <dbReference type="ARBA" id="ARBA00023242"/>
    </source>
</evidence>
<dbReference type="AlphaFoldDB" id="A0A6A5BZ32"/>
<dbReference type="SUPFAM" id="SSF55257">
    <property type="entry name" value="RBP11-like subunits of RNA polymerase"/>
    <property type="match status" value="1"/>
</dbReference>
<evidence type="ECO:0000256" key="2">
    <source>
        <dbReference type="ARBA" id="ARBA00004123"/>
    </source>
</evidence>
<dbReference type="InterPro" id="IPR001514">
    <property type="entry name" value="DNA-dir_RNA_pol_30-40kDasu_CS"/>
</dbReference>
<dbReference type="InterPro" id="IPR050518">
    <property type="entry name" value="Rpo3/RPB3_RNA_Pol_subunit"/>
</dbReference>
<dbReference type="GO" id="GO:0003677">
    <property type="term" value="F:DNA binding"/>
    <property type="evidence" value="ECO:0007669"/>
    <property type="project" value="InterPro"/>
</dbReference>
<dbReference type="OMA" id="DETKFHF"/>
<dbReference type="SUPFAM" id="SSF56553">
    <property type="entry name" value="Insert subdomain of RNA polymerase alpha subunit"/>
    <property type="match status" value="1"/>
</dbReference>
<name>A0A6A5BZ32_NAEFO</name>
<protein>
    <recommendedName>
        <fullName evidence="7">DNA-directed RNA polymerase II subunit RPB3</fullName>
    </recommendedName>
</protein>
<gene>
    <name evidence="10" type="ORF">FDP41_001272</name>
</gene>
<dbReference type="InterPro" id="IPR011263">
    <property type="entry name" value="DNA-dir_RNA_pol_RpoA/D/Rpb3"/>
</dbReference>
<dbReference type="Gene3D" id="2.170.120.12">
    <property type="entry name" value="DNA-directed RNA polymerase, insert domain"/>
    <property type="match status" value="1"/>
</dbReference>
<keyword evidence="4" id="KW-0804">Transcription</keyword>
<comment type="similarity">
    <text evidence="6">Belongs to the archaeal Rpo3/eukaryotic RPB3 RNA polymerase subunit family.</text>
</comment>
<dbReference type="Proteomes" id="UP000444721">
    <property type="component" value="Unassembled WGS sequence"/>
</dbReference>
<dbReference type="GO" id="GO:0046983">
    <property type="term" value="F:protein dimerization activity"/>
    <property type="evidence" value="ECO:0007669"/>
    <property type="project" value="InterPro"/>
</dbReference>
<feature type="region of interest" description="Disordered" evidence="8">
    <location>
        <begin position="131"/>
        <end position="151"/>
    </location>
</feature>
<evidence type="ECO:0000256" key="4">
    <source>
        <dbReference type="ARBA" id="ARBA00023163"/>
    </source>
</evidence>
<reference evidence="10 11" key="1">
    <citation type="journal article" date="2019" name="Sci. Rep.">
        <title>Nanopore sequencing improves the draft genome of the human pathogenic amoeba Naegleria fowleri.</title>
        <authorList>
            <person name="Liechti N."/>
            <person name="Schurch N."/>
            <person name="Bruggmann R."/>
            <person name="Wittwer M."/>
        </authorList>
    </citation>
    <scope>NUCLEOTIDE SEQUENCE [LARGE SCALE GENOMIC DNA]</scope>
    <source>
        <strain evidence="10 11">ATCC 30894</strain>
    </source>
</reference>
<keyword evidence="5" id="KW-0539">Nucleus</keyword>
<evidence type="ECO:0000256" key="6">
    <source>
        <dbReference type="ARBA" id="ARBA00025804"/>
    </source>
</evidence>
<proteinExistence type="inferred from homology"/>
<evidence type="ECO:0000256" key="8">
    <source>
        <dbReference type="SAM" id="MobiDB-lite"/>
    </source>
</evidence>
<comment type="subcellular location">
    <subcellularLocation>
        <location evidence="2">Nucleus</location>
    </subcellularLocation>
</comment>
<dbReference type="SMART" id="SM00662">
    <property type="entry name" value="RPOLD"/>
    <property type="match status" value="1"/>
</dbReference>
<dbReference type="HAMAP" id="MF_00320">
    <property type="entry name" value="RNApol_arch_Rpo3"/>
    <property type="match status" value="1"/>
</dbReference>
<comment type="caution">
    <text evidence="10">The sequence shown here is derived from an EMBL/GenBank/DDBJ whole genome shotgun (WGS) entry which is preliminary data.</text>
</comment>
<dbReference type="InterPro" id="IPR036643">
    <property type="entry name" value="RNApol_insert_sf"/>
</dbReference>
<dbReference type="VEuPathDB" id="AmoebaDB:NF0113200"/>
<dbReference type="OrthoDB" id="270173at2759"/>
<dbReference type="Gene3D" id="3.30.70.20">
    <property type="match status" value="1"/>
</dbReference>
<organism evidence="10 11">
    <name type="scientific">Naegleria fowleri</name>
    <name type="common">Brain eating amoeba</name>
    <dbReference type="NCBI Taxonomy" id="5763"/>
    <lineage>
        <taxon>Eukaryota</taxon>
        <taxon>Discoba</taxon>
        <taxon>Heterolobosea</taxon>
        <taxon>Tetramitia</taxon>
        <taxon>Eutetramitia</taxon>
        <taxon>Vahlkampfiidae</taxon>
        <taxon>Naegleria</taxon>
    </lineage>
</organism>
<evidence type="ECO:0000256" key="3">
    <source>
        <dbReference type="ARBA" id="ARBA00022478"/>
    </source>
</evidence>
<evidence type="ECO:0000313" key="11">
    <source>
        <dbReference type="Proteomes" id="UP000444721"/>
    </source>
</evidence>
<dbReference type="PANTHER" id="PTHR11800:SF2">
    <property type="entry name" value="DNA-DIRECTED RNA POLYMERASE II SUBUNIT RPB3"/>
    <property type="match status" value="1"/>
</dbReference>
<dbReference type="FunFam" id="2.170.120.12:FF:000002">
    <property type="entry name" value="DNA-directed RNA polymerase II subunit RPB3"/>
    <property type="match status" value="1"/>
</dbReference>
<comment type="function">
    <text evidence="1">DNA-dependent RNA polymerase catalyzes the transcription of DNA into RNA using the four ribonucleoside triphosphates as substrates.</text>
</comment>
<evidence type="ECO:0000256" key="7">
    <source>
        <dbReference type="ARBA" id="ARBA00072506"/>
    </source>
</evidence>
<dbReference type="VEuPathDB" id="AmoebaDB:FDP41_001272"/>
<dbReference type="CDD" id="cd07031">
    <property type="entry name" value="RNAP_II_RPB3"/>
    <property type="match status" value="1"/>
</dbReference>
<dbReference type="GeneID" id="68108490"/>
<dbReference type="VEuPathDB" id="AmoebaDB:NfTy_030570"/>
<dbReference type="InterPro" id="IPR011262">
    <property type="entry name" value="DNA-dir_RNA_pol_insert"/>
</dbReference>
<dbReference type="GO" id="GO:0005665">
    <property type="term" value="C:RNA polymerase II, core complex"/>
    <property type="evidence" value="ECO:0007669"/>
    <property type="project" value="TreeGrafter"/>
</dbReference>
<dbReference type="RefSeq" id="XP_044564317.1">
    <property type="nucleotide sequence ID" value="XM_044703270.1"/>
</dbReference>
<dbReference type="GO" id="GO:0006366">
    <property type="term" value="P:transcription by RNA polymerase II"/>
    <property type="evidence" value="ECO:0007669"/>
    <property type="project" value="TreeGrafter"/>
</dbReference>
<keyword evidence="3" id="KW-0240">DNA-directed RNA polymerase</keyword>
<accession>A0A6A5BZ32</accession>
<dbReference type="InterPro" id="IPR022842">
    <property type="entry name" value="RNAP_Rpo3/Rpb3/RPAC1"/>
</dbReference>
<dbReference type="InterPro" id="IPR036603">
    <property type="entry name" value="RBP11-like"/>
</dbReference>
<dbReference type="Gene3D" id="3.30.1360.10">
    <property type="entry name" value="RNA polymerase, RBP11-like subunit"/>
    <property type="match status" value="2"/>
</dbReference>
<keyword evidence="11" id="KW-1185">Reference proteome</keyword>
<dbReference type="PANTHER" id="PTHR11800">
    <property type="entry name" value="DNA-DIRECTED RNA POLYMERASE"/>
    <property type="match status" value="1"/>
</dbReference>
<dbReference type="Pfam" id="PF01000">
    <property type="entry name" value="RNA_pol_A_bac"/>
    <property type="match status" value="1"/>
</dbReference>
<dbReference type="Pfam" id="PF01193">
    <property type="entry name" value="RNA_pol_L"/>
    <property type="match status" value="1"/>
</dbReference>
<dbReference type="EMBL" id="VFQX01000023">
    <property type="protein sequence ID" value="KAF0979604.1"/>
    <property type="molecule type" value="Genomic_DNA"/>
</dbReference>
<feature type="compositionally biased region" description="Polar residues" evidence="8">
    <location>
        <begin position="140"/>
        <end position="151"/>
    </location>
</feature>
<evidence type="ECO:0000313" key="10">
    <source>
        <dbReference type="EMBL" id="KAF0979604.1"/>
    </source>
</evidence>
<dbReference type="GO" id="GO:0003899">
    <property type="term" value="F:DNA-directed RNA polymerase activity"/>
    <property type="evidence" value="ECO:0007669"/>
    <property type="project" value="InterPro"/>
</dbReference>
<dbReference type="NCBIfam" id="NF001988">
    <property type="entry name" value="PRK00783.1"/>
    <property type="match status" value="1"/>
</dbReference>
<feature type="domain" description="DNA-directed RNA polymerase RpoA/D/Rpb3-type" evidence="9">
    <location>
        <begin position="28"/>
        <end position="345"/>
    </location>
</feature>
<dbReference type="PROSITE" id="PS00446">
    <property type="entry name" value="RNA_POL_D_30KD"/>
    <property type="match status" value="1"/>
</dbReference>
<evidence type="ECO:0000256" key="1">
    <source>
        <dbReference type="ARBA" id="ARBA00004026"/>
    </source>
</evidence>
<evidence type="ECO:0000259" key="9">
    <source>
        <dbReference type="SMART" id="SM00662"/>
    </source>
</evidence>